<gene>
    <name evidence="1" type="ORF">RM423_05530</name>
</gene>
<dbReference type="InterPro" id="IPR011009">
    <property type="entry name" value="Kinase-like_dom_sf"/>
</dbReference>
<dbReference type="EMBL" id="JAVREH010000005">
    <property type="protein sequence ID" value="MDT0260851.1"/>
    <property type="molecule type" value="Genomic_DNA"/>
</dbReference>
<protein>
    <submittedName>
        <fullName evidence="1">TIGR02569 family protein</fullName>
    </submittedName>
</protein>
<sequence>MIHSPPPQAVREAFGVTGEPLPLSGGQQTVWRVGEAVLKPMDCNLEALRWQAEVLRSLDGHPDFRVAPPLLTGAGLLVAAGWTAWRYEPGGHVPRRWPDIIAIGRAFHLATATLPEPAFLRGRQDRWARADRVAWGDSPAAPFDRIPELAALFAALRPLAALPQVIHGDLTGNVLFAEDQPPLVLDVSPYWRPAPAAAAVVVADALVFESADAGVLGAVTDIDRFEQYLLRALLFRGVTDVLARRGSALSERYAGAIELVLRLADG</sequence>
<proteinExistence type="predicted"/>
<evidence type="ECO:0000313" key="1">
    <source>
        <dbReference type="EMBL" id="MDT0260851.1"/>
    </source>
</evidence>
<accession>A0ABU2J785</accession>
<comment type="caution">
    <text evidence="1">The sequence shown here is derived from an EMBL/GenBank/DDBJ whole genome shotgun (WGS) entry which is preliminary data.</text>
</comment>
<name>A0ABU2J785_9ACTN</name>
<reference evidence="2" key="1">
    <citation type="submission" date="2023-07" db="EMBL/GenBank/DDBJ databases">
        <title>30 novel species of actinomycetes from the DSMZ collection.</title>
        <authorList>
            <person name="Nouioui I."/>
        </authorList>
    </citation>
    <scope>NUCLEOTIDE SEQUENCE [LARGE SCALE GENOMIC DNA]</scope>
    <source>
        <strain evidence="2">DSM 44399</strain>
    </source>
</reference>
<dbReference type="RefSeq" id="WP_311422008.1">
    <property type="nucleotide sequence ID" value="NZ_JAVREH010000005.1"/>
</dbReference>
<dbReference type="Proteomes" id="UP001183176">
    <property type="component" value="Unassembled WGS sequence"/>
</dbReference>
<dbReference type="SUPFAM" id="SSF56112">
    <property type="entry name" value="Protein kinase-like (PK-like)"/>
    <property type="match status" value="1"/>
</dbReference>
<evidence type="ECO:0000313" key="2">
    <source>
        <dbReference type="Proteomes" id="UP001183176"/>
    </source>
</evidence>
<organism evidence="1 2">
    <name type="scientific">Jatrophihabitans lederbergiae</name>
    <dbReference type="NCBI Taxonomy" id="3075547"/>
    <lineage>
        <taxon>Bacteria</taxon>
        <taxon>Bacillati</taxon>
        <taxon>Actinomycetota</taxon>
        <taxon>Actinomycetes</taxon>
        <taxon>Jatrophihabitantales</taxon>
        <taxon>Jatrophihabitantaceae</taxon>
        <taxon>Jatrophihabitans</taxon>
    </lineage>
</organism>
<keyword evidence="2" id="KW-1185">Reference proteome</keyword>